<comment type="caution">
    <text evidence="4">The sequence shown here is derived from an EMBL/GenBank/DDBJ whole genome shotgun (WGS) entry which is preliminary data.</text>
</comment>
<dbReference type="EMBL" id="CAMXCT020002873">
    <property type="protein sequence ID" value="CAL1154378.1"/>
    <property type="molecule type" value="Genomic_DNA"/>
</dbReference>
<dbReference type="InterPro" id="IPR012337">
    <property type="entry name" value="RNaseH-like_sf"/>
</dbReference>
<sequence>MDWDVLTRGQRISLVLCMVCFDAEGTKHLMQSQDRRDWKVWVSGTLPRANAIVGLDMLVTSEHPLQLEVDAGSYVVPVPTCDREALHQVVDLCSGLGGFSVNAGRLGFTVRAGVDHNGLWKNLFKASHPGATFCCGDLMDSGVLRQLLDLGVFHGVICSGIACQPHSKSLHVSWLLQSAVVILECTPEILRDPQAQEILRKFCVSTGYRLTQAILKLGNAWCGRRDRWIAVLTAPVIPPCDLQDLPTGTPIQVVKDLIPEFLPWHEFDQKQLTLNLYELAKYYQYAAGGVDSAFIKTHEKLPTLLHSAGNQLYTCACGCRAALSETRLRQRGLIGVLIPLGPCQTHMNMVMQHARYLHPVEMWVLMGGHPDFPMGHNLRLAMAGVGQAVAPLMGLWIFAHVKQCIDRTLDLPACAPKEVLQVYMDEITQACRIKWPPATAPTMVEASGEDPIEECIPGVVTISRPGTNEPDVQVKLQPDATGAKLLAAEVQLGTAQVDFQIRVDGEPVDPAQPLEHPALISLVPAGWDPNQVYANHPVPCCLNIDSFLKLVRASDASDPGHITDLARLYVVRHPDMPQVERDGILMQQGPVWGDEIWLGLLQIADNTDADQHVCVWDPLLITGLIQQDVPATWSQLIGQLRPIQTVISAVLLGGHWIPLVWRMDTVGATLHTLAVTPDYEPTLEFLSRVIDFYRGGACGIWKAHGPGFVPGGHCGALVLVFVRHLLWGWPLVSSPEALQTCADELRATFRAKLEPLCVRPMLAGLGVSVTSRLAEMLVLHGVSSHDCQARAQAAVKALGEDGLGRALDSDNPWRELKWLGNQSRPPFMFIKPSELQAQIDLRAKEQPVGHKKHKVAKKSKGKGKGSPQQISLDPASLRLETGIFQSADGMPLAQLGLSQVGPAVAGVVVVAAASIDPYLKAAHPLSTGPLALFVVDSPSVPATAFPVSPERVPLVCAHNSEPALIDGFLIQIGAFPVRRAPMQPGCEVPPLQKCLDSECAGCECWHRSLDFPMDSPVLELWGKQWLRLDFRQAHPEQADLFTAHLRLPECMQTQVVQFFSGHEGVYLEPKSLDGRQPSTDFQVIWLPKTDEAQLVGMARIGHKMGLRCRTEHAADVFQTLRPGHTFLPPGKRQTYLVGPFAYGTLQTSVAQVLHSNGWTAKPIQAVAAKTHVQGLMFRVQSVQEPPKKVIRMAHGDVVISKELDNPQPEQIHPKVVATPATESMISKPVEGDYIQQNDPWAKAASQLPAKTATFQIGNPLEDMTQKVLTEVLAQLPRSSMEVDVDEEQDKRVQALEQQLHDLKDQTNAIAAATQQQAQDTATQMQDLRGQIHQQGVHFESAIAAQASSLQGFQDTFQEQFRQQVVHQQTMLDSMFSKQMTQFETLLTKRPRQEWLVGLVGLYRPLAIWNPGHFSFSEFALVGAWIGLGETVVLKRNVGLCVAGLSEYYGPETSENAQWTLGIANPSGLNGKLDQVNHMPGDAWILTETQLSQRGISMFAKGLKMLKSPWKYAVAGAPCPSRSGNDTGAHSGVLFLSKFPARALPHSMDESVYSTARLQVVGMAVADAWVTVGLLYGLPCNASHKQARFQTDVLLSELIDRVCCQTVGPRAIGGDFNYGPDELEQLDRLRALGFREVQDLRAWRHGISAEPTGRGTKRIDQLWLSPELQRAYVSTQVLFDLWPDHAGVTATFASAELSTEVSSWPRPMQFPWPQEWNCPVQVDISGDLTVEYAKFWTQVESFATCWNRNHGQPVVKNHLGRATVLAPRRVRQMLSPVKKGRKSDAQPTFHGISLQHARFFRQLRRLQSLLRLVTKGVVTINAQLNRDETWKAIRCAAGFPGGFGIWWGVNGLEPHVPSPLPQLCPPVDFIQGLFDGFQKFVHQYERQLASSRYQFALKRRAENMAYVFQVLDVVAHSEDQVWTSSVTGVKVGQWLTQERAVASDAAILARFEAEWRARWIKLHHVVPGQWEQICGFLEQTIRPLNWSFAPWTVSRFKAAVRSKKPRAARGPDGVSQMDLATLPDDACGALIKFYTAVEEGSDWPLQLACGFVSSLAKHPQAQRVDEFRPVVVYSLPYRVWSSERAKEAMSCIADLLPNSVQGGVPTRQAKSIWFELAAMLELSYLNGDGLHGLLMDIQKCFNNIPRFPLWFALSMMDFPPAILRAWVSFVSGQVRRFRVRQSVGEPIASTCGLPEGCALSVFGMTIIDWMLDWWLQRLEVSVDLRTFVDDWGVLFRDAEALPRIWASLEAFTGQLDLPIDLSKTRVWSTDSDARRSFRQGSVKVTLAARNLGAHQNFSRHCHNSVLLARLSKMGPIWKRLRASHGPYKSKVAAIHMMAWPRALHGIAVVHLGECQYKPLRAGAVRALKADRKGANPYLHLASTAMHSDPEAWSIIQSLRDVRELTNRETAEPLLGLFACSPERLPANGPTAILVSRLLRLGWAVGSHGMVQDRLGSFSVFSVSWDELVLRLRLSWGHVLATELAHRPTFQGLAAVDLSELYRSLAVFSPADQVFLRCHLDGTLFTQNARAKFKAEVSASCPWCSAKVLPSLPACLVDHGWPLLLPEWEVVAGMLLRDDGFCRMSPACPPDKGICPLLELFSDGTAAYPRDAKLRFAAWAVTMVSAQGVLDNQLLMGGHVTGLIQSPFRAELTAVLQAVKWAVQRQQKIRLWCDCQSVVGGVNRLLHGKPVRRNAPHSDLWGQLREVLTGSEHLVQIRKVVSHCAVKSARDPVEQWAYWHNSLTDAAAEQINFRRDEFFWRAWEGLRSALEFHRPLHSAIQKVLSTADIEDGSGRTEVDGVCRHTGACGSWDSHDAINMGHSNGFDKAVWRKKHAVTSCVVD</sequence>
<dbReference type="InterPro" id="IPR002156">
    <property type="entry name" value="RNaseH_domain"/>
</dbReference>
<dbReference type="GO" id="GO:0008168">
    <property type="term" value="F:methyltransferase activity"/>
    <property type="evidence" value="ECO:0007669"/>
    <property type="project" value="UniProtKB-KW"/>
</dbReference>
<name>A0A9P1D1Z7_9DINO</name>
<evidence type="ECO:0000256" key="1">
    <source>
        <dbReference type="SAM" id="Coils"/>
    </source>
</evidence>
<keyword evidence="1" id="KW-0175">Coiled coil</keyword>
<evidence type="ECO:0000313" key="5">
    <source>
        <dbReference type="EMBL" id="CAL4788315.1"/>
    </source>
</evidence>
<feature type="compositionally biased region" description="Basic residues" evidence="2">
    <location>
        <begin position="849"/>
        <end position="863"/>
    </location>
</feature>
<dbReference type="SUPFAM" id="SSF53098">
    <property type="entry name" value="Ribonuclease H-like"/>
    <property type="match status" value="1"/>
</dbReference>
<feature type="region of interest" description="Disordered" evidence="2">
    <location>
        <begin position="846"/>
        <end position="871"/>
    </location>
</feature>
<dbReference type="EMBL" id="CAMXCT010002873">
    <property type="protein sequence ID" value="CAI4001003.1"/>
    <property type="molecule type" value="Genomic_DNA"/>
</dbReference>
<feature type="coiled-coil region" evidence="1">
    <location>
        <begin position="1285"/>
        <end position="1315"/>
    </location>
</feature>
<keyword evidence="5" id="KW-0489">Methyltransferase</keyword>
<dbReference type="Pfam" id="PF03372">
    <property type="entry name" value="Exo_endo_phos"/>
    <property type="match status" value="1"/>
</dbReference>
<dbReference type="InterPro" id="IPR005135">
    <property type="entry name" value="Endo/exonuclease/phosphatase"/>
</dbReference>
<proteinExistence type="predicted"/>
<evidence type="ECO:0000313" key="6">
    <source>
        <dbReference type="Proteomes" id="UP001152797"/>
    </source>
</evidence>
<dbReference type="Proteomes" id="UP001152797">
    <property type="component" value="Unassembled WGS sequence"/>
</dbReference>
<dbReference type="OrthoDB" id="423732at2759"/>
<dbReference type="EMBL" id="CAMXCT030002873">
    <property type="protein sequence ID" value="CAL4788315.1"/>
    <property type="molecule type" value="Genomic_DNA"/>
</dbReference>
<dbReference type="PROSITE" id="PS50879">
    <property type="entry name" value="RNASE_H_1"/>
    <property type="match status" value="1"/>
</dbReference>
<evidence type="ECO:0000313" key="4">
    <source>
        <dbReference type="EMBL" id="CAI4001003.1"/>
    </source>
</evidence>
<dbReference type="GO" id="GO:0032259">
    <property type="term" value="P:methylation"/>
    <property type="evidence" value="ECO:0007669"/>
    <property type="project" value="UniProtKB-KW"/>
</dbReference>
<dbReference type="SUPFAM" id="SSF53335">
    <property type="entry name" value="S-adenosyl-L-methionine-dependent methyltransferases"/>
    <property type="match status" value="1"/>
</dbReference>
<accession>A0A9P1D1Z7</accession>
<feature type="domain" description="RNase H type-1" evidence="3">
    <location>
        <begin position="2592"/>
        <end position="2751"/>
    </location>
</feature>
<keyword evidence="6" id="KW-1185">Reference proteome</keyword>
<dbReference type="GO" id="GO:0003676">
    <property type="term" value="F:nucleic acid binding"/>
    <property type="evidence" value="ECO:0007669"/>
    <property type="project" value="InterPro"/>
</dbReference>
<dbReference type="Gene3D" id="3.60.10.10">
    <property type="entry name" value="Endonuclease/exonuclease/phosphatase"/>
    <property type="match status" value="1"/>
</dbReference>
<organism evidence="4">
    <name type="scientific">Cladocopium goreaui</name>
    <dbReference type="NCBI Taxonomy" id="2562237"/>
    <lineage>
        <taxon>Eukaryota</taxon>
        <taxon>Sar</taxon>
        <taxon>Alveolata</taxon>
        <taxon>Dinophyceae</taxon>
        <taxon>Suessiales</taxon>
        <taxon>Symbiodiniaceae</taxon>
        <taxon>Cladocopium</taxon>
    </lineage>
</organism>
<evidence type="ECO:0000256" key="2">
    <source>
        <dbReference type="SAM" id="MobiDB-lite"/>
    </source>
</evidence>
<dbReference type="InterPro" id="IPR036691">
    <property type="entry name" value="Endo/exonu/phosph_ase_sf"/>
</dbReference>
<dbReference type="Gene3D" id="3.30.420.10">
    <property type="entry name" value="Ribonuclease H-like superfamily/Ribonuclease H"/>
    <property type="match status" value="1"/>
</dbReference>
<dbReference type="InterPro" id="IPR029063">
    <property type="entry name" value="SAM-dependent_MTases_sf"/>
</dbReference>
<gene>
    <name evidence="4" type="ORF">C1SCF055_LOCUS27080</name>
</gene>
<dbReference type="Gene3D" id="3.40.50.150">
    <property type="entry name" value="Vaccinia Virus protein VP39"/>
    <property type="match status" value="1"/>
</dbReference>
<evidence type="ECO:0000259" key="3">
    <source>
        <dbReference type="PROSITE" id="PS50879"/>
    </source>
</evidence>
<dbReference type="SUPFAM" id="SSF56219">
    <property type="entry name" value="DNase I-like"/>
    <property type="match status" value="1"/>
</dbReference>
<dbReference type="InterPro" id="IPR036397">
    <property type="entry name" value="RNaseH_sf"/>
</dbReference>
<protein>
    <submittedName>
        <fullName evidence="5">Modification methylase Eco47II</fullName>
    </submittedName>
</protein>
<keyword evidence="5" id="KW-0808">Transferase</keyword>
<dbReference type="Pfam" id="PF00078">
    <property type="entry name" value="RVT_1"/>
    <property type="match status" value="1"/>
</dbReference>
<dbReference type="InterPro" id="IPR000477">
    <property type="entry name" value="RT_dom"/>
</dbReference>
<reference evidence="5 6" key="2">
    <citation type="submission" date="2024-05" db="EMBL/GenBank/DDBJ databases">
        <authorList>
            <person name="Chen Y."/>
            <person name="Shah S."/>
            <person name="Dougan E. K."/>
            <person name="Thang M."/>
            <person name="Chan C."/>
        </authorList>
    </citation>
    <scope>NUCLEOTIDE SEQUENCE [LARGE SCALE GENOMIC DNA]</scope>
</reference>
<reference evidence="4" key="1">
    <citation type="submission" date="2022-10" db="EMBL/GenBank/DDBJ databases">
        <authorList>
            <person name="Chen Y."/>
            <person name="Dougan E. K."/>
            <person name="Chan C."/>
            <person name="Rhodes N."/>
            <person name="Thang M."/>
        </authorList>
    </citation>
    <scope>NUCLEOTIDE SEQUENCE</scope>
</reference>
<dbReference type="GO" id="GO:0004523">
    <property type="term" value="F:RNA-DNA hybrid ribonuclease activity"/>
    <property type="evidence" value="ECO:0007669"/>
    <property type="project" value="InterPro"/>
</dbReference>